<evidence type="ECO:0000313" key="1">
    <source>
        <dbReference type="EMBL" id="GGJ60623.1"/>
    </source>
</evidence>
<dbReference type="AlphaFoldDB" id="A0A917UIC4"/>
<keyword evidence="2" id="KW-1185">Reference proteome</keyword>
<reference evidence="1" key="2">
    <citation type="submission" date="2020-09" db="EMBL/GenBank/DDBJ databases">
        <authorList>
            <person name="Sun Q."/>
            <person name="Ohkuma M."/>
        </authorList>
    </citation>
    <scope>NUCLEOTIDE SEQUENCE</scope>
    <source>
        <strain evidence="1">JCM 14371</strain>
    </source>
</reference>
<gene>
    <name evidence="1" type="ORF">GCM10008939_00410</name>
</gene>
<sequence>MNGFSDTRAMWLDLHVQNDPHPRRFDSLDTLRTYLRRVERLSPEAISELSQTGVVAPPLARLVYRVERPYQ</sequence>
<dbReference type="RefSeq" id="WP_229670637.1">
    <property type="nucleotide sequence ID" value="NZ_BMOE01000001.1"/>
</dbReference>
<reference evidence="1" key="1">
    <citation type="journal article" date="2014" name="Int. J. Syst. Evol. Microbiol.">
        <title>Complete genome sequence of Corynebacterium casei LMG S-19264T (=DSM 44701T), isolated from a smear-ripened cheese.</title>
        <authorList>
            <consortium name="US DOE Joint Genome Institute (JGI-PGF)"/>
            <person name="Walter F."/>
            <person name="Albersmeier A."/>
            <person name="Kalinowski J."/>
            <person name="Ruckert C."/>
        </authorList>
    </citation>
    <scope>NUCLEOTIDE SEQUENCE</scope>
    <source>
        <strain evidence="1">JCM 14371</strain>
    </source>
</reference>
<organism evidence="1 2">
    <name type="scientific">Deinococcus aquiradiocola</name>
    <dbReference type="NCBI Taxonomy" id="393059"/>
    <lineage>
        <taxon>Bacteria</taxon>
        <taxon>Thermotogati</taxon>
        <taxon>Deinococcota</taxon>
        <taxon>Deinococci</taxon>
        <taxon>Deinococcales</taxon>
        <taxon>Deinococcaceae</taxon>
        <taxon>Deinococcus</taxon>
    </lineage>
</organism>
<dbReference type="Proteomes" id="UP000635726">
    <property type="component" value="Unassembled WGS sequence"/>
</dbReference>
<comment type="caution">
    <text evidence="1">The sequence shown here is derived from an EMBL/GenBank/DDBJ whole genome shotgun (WGS) entry which is preliminary data.</text>
</comment>
<dbReference type="EMBL" id="BMOE01000001">
    <property type="protein sequence ID" value="GGJ60623.1"/>
    <property type="molecule type" value="Genomic_DNA"/>
</dbReference>
<name>A0A917UIC4_9DEIO</name>
<proteinExistence type="predicted"/>
<accession>A0A917UIC4</accession>
<evidence type="ECO:0000313" key="2">
    <source>
        <dbReference type="Proteomes" id="UP000635726"/>
    </source>
</evidence>
<protein>
    <submittedName>
        <fullName evidence="1">Uncharacterized protein</fullName>
    </submittedName>
</protein>